<proteinExistence type="predicted"/>
<dbReference type="VEuPathDB" id="VectorBase:ASIC005442"/>
<evidence type="ECO:0000256" key="1">
    <source>
        <dbReference type="SAM" id="MobiDB-lite"/>
    </source>
</evidence>
<organism evidence="2">
    <name type="scientific">Anopheles sinensis</name>
    <name type="common">Mosquito</name>
    <dbReference type="NCBI Taxonomy" id="74873"/>
    <lineage>
        <taxon>Eukaryota</taxon>
        <taxon>Metazoa</taxon>
        <taxon>Ecdysozoa</taxon>
        <taxon>Arthropoda</taxon>
        <taxon>Hexapoda</taxon>
        <taxon>Insecta</taxon>
        <taxon>Pterygota</taxon>
        <taxon>Neoptera</taxon>
        <taxon>Endopterygota</taxon>
        <taxon>Diptera</taxon>
        <taxon>Nematocera</taxon>
        <taxon>Culicoidea</taxon>
        <taxon>Culicidae</taxon>
        <taxon>Anophelinae</taxon>
        <taxon>Anopheles</taxon>
    </lineage>
</organism>
<reference evidence="3" key="2">
    <citation type="submission" date="2020-05" db="UniProtKB">
        <authorList>
            <consortium name="EnsemblMetazoa"/>
        </authorList>
    </citation>
    <scope>IDENTIFICATION</scope>
</reference>
<name>A0A084VJK4_ANOSI</name>
<sequence>MPKLCTEIRPYYPHRNRKGIRGGDHQPRMHRKPRKVGKENVFLHCENSSKNVLRVEWQNAIELWSAVSRIQPLCSVEGREGKGPTGSRAPECNESETRV</sequence>
<dbReference type="EnsemblMetazoa" id="ASIC005442-RA">
    <property type="protein sequence ID" value="ASIC005442-PA"/>
    <property type="gene ID" value="ASIC005442"/>
</dbReference>
<reference evidence="2 4" key="1">
    <citation type="journal article" date="2014" name="BMC Genomics">
        <title>Genome sequence of Anopheles sinensis provides insight into genetics basis of mosquito competence for malaria parasites.</title>
        <authorList>
            <person name="Zhou D."/>
            <person name="Zhang D."/>
            <person name="Ding G."/>
            <person name="Shi L."/>
            <person name="Hou Q."/>
            <person name="Ye Y."/>
            <person name="Xu Y."/>
            <person name="Zhou H."/>
            <person name="Xiong C."/>
            <person name="Li S."/>
            <person name="Yu J."/>
            <person name="Hong S."/>
            <person name="Yu X."/>
            <person name="Zou P."/>
            <person name="Chen C."/>
            <person name="Chang X."/>
            <person name="Wang W."/>
            <person name="Lv Y."/>
            <person name="Sun Y."/>
            <person name="Ma L."/>
            <person name="Shen B."/>
            <person name="Zhu C."/>
        </authorList>
    </citation>
    <scope>NUCLEOTIDE SEQUENCE [LARGE SCALE GENOMIC DNA]</scope>
</reference>
<feature type="region of interest" description="Disordered" evidence="1">
    <location>
        <begin position="76"/>
        <end position="99"/>
    </location>
</feature>
<protein>
    <submittedName>
        <fullName evidence="2 3">Uncharacterized protein</fullName>
    </submittedName>
</protein>
<accession>A0A084VJK4</accession>
<evidence type="ECO:0000313" key="3">
    <source>
        <dbReference type="EnsemblMetazoa" id="ASIC005442-PA"/>
    </source>
</evidence>
<dbReference type="Proteomes" id="UP000030765">
    <property type="component" value="Unassembled WGS sequence"/>
</dbReference>
<gene>
    <name evidence="2" type="ORF">ZHAS_00005442</name>
</gene>
<feature type="region of interest" description="Disordered" evidence="1">
    <location>
        <begin position="1"/>
        <end position="37"/>
    </location>
</feature>
<evidence type="ECO:0000313" key="2">
    <source>
        <dbReference type="EMBL" id="KFB38148.1"/>
    </source>
</evidence>
<evidence type="ECO:0000313" key="4">
    <source>
        <dbReference type="Proteomes" id="UP000030765"/>
    </source>
</evidence>
<dbReference type="EMBL" id="KE524879">
    <property type="protein sequence ID" value="KFB38148.1"/>
    <property type="molecule type" value="Genomic_DNA"/>
</dbReference>
<keyword evidence="4" id="KW-1185">Reference proteome</keyword>
<dbReference type="EMBL" id="ATLV01013693">
    <property type="status" value="NOT_ANNOTATED_CDS"/>
    <property type="molecule type" value="Genomic_DNA"/>
</dbReference>
<dbReference type="AlphaFoldDB" id="A0A084VJK4"/>